<protein>
    <submittedName>
        <fullName evidence="4">Uncharacterized protein</fullName>
    </submittedName>
</protein>
<name>A0A6G1CFP2_9ORYZ</name>
<dbReference type="Proteomes" id="UP000479710">
    <property type="component" value="Unassembled WGS sequence"/>
</dbReference>
<feature type="region of interest" description="Disordered" evidence="3">
    <location>
        <begin position="165"/>
        <end position="187"/>
    </location>
</feature>
<evidence type="ECO:0000313" key="5">
    <source>
        <dbReference type="Proteomes" id="UP000479710"/>
    </source>
</evidence>
<keyword evidence="5" id="KW-1185">Reference proteome</keyword>
<keyword evidence="2" id="KW-0472">Membrane</keyword>
<dbReference type="GO" id="GO:0090447">
    <property type="term" value="F:glycerol-3-phosphate 2-O-acyltransferase activity"/>
    <property type="evidence" value="ECO:0007669"/>
    <property type="project" value="TreeGrafter"/>
</dbReference>
<dbReference type="PANTHER" id="PTHR15486">
    <property type="entry name" value="ANCIENT UBIQUITOUS PROTEIN"/>
    <property type="match status" value="1"/>
</dbReference>
<dbReference type="AlphaFoldDB" id="A0A6G1CFP2"/>
<sequence>MCLLLCYIRASPTGTLNRALTLFFEARQKNSSSTGPQLKSLLYGGPKIFLLSPISHGYVGSSLLYDWKFFSLPRNNFSPLARPTPSRTAAFNLFVCNYLSLLDPLYVSAAFGRADLAAATYSISHLSEILASIRTFRLTRDCASDRVAMQAHLSCRPGGLVAMSTAPSSALRPPPRWDAPSHRRLVE</sequence>
<comment type="subcellular location">
    <subcellularLocation>
        <location evidence="1">Membrane</location>
    </subcellularLocation>
</comment>
<dbReference type="GO" id="GO:0016791">
    <property type="term" value="F:phosphatase activity"/>
    <property type="evidence" value="ECO:0007669"/>
    <property type="project" value="TreeGrafter"/>
</dbReference>
<dbReference type="GO" id="GO:0016020">
    <property type="term" value="C:membrane"/>
    <property type="evidence" value="ECO:0007669"/>
    <property type="project" value="UniProtKB-SubCell"/>
</dbReference>
<reference evidence="4 5" key="1">
    <citation type="submission" date="2019-11" db="EMBL/GenBank/DDBJ databases">
        <title>Whole genome sequence of Oryza granulata.</title>
        <authorList>
            <person name="Li W."/>
        </authorList>
    </citation>
    <scope>NUCLEOTIDE SEQUENCE [LARGE SCALE GENOMIC DNA]</scope>
    <source>
        <strain evidence="5">cv. Menghai</strain>
        <tissue evidence="4">Leaf</tissue>
    </source>
</reference>
<evidence type="ECO:0000256" key="3">
    <source>
        <dbReference type="SAM" id="MobiDB-lite"/>
    </source>
</evidence>
<evidence type="ECO:0000256" key="1">
    <source>
        <dbReference type="ARBA" id="ARBA00004370"/>
    </source>
</evidence>
<accession>A0A6G1CFP2</accession>
<dbReference type="OrthoDB" id="687831at2759"/>
<dbReference type="GO" id="GO:0010143">
    <property type="term" value="P:cutin biosynthetic process"/>
    <property type="evidence" value="ECO:0007669"/>
    <property type="project" value="TreeGrafter"/>
</dbReference>
<dbReference type="PANTHER" id="PTHR15486:SF90">
    <property type="entry name" value="OS01G0329000 PROTEIN"/>
    <property type="match status" value="1"/>
</dbReference>
<evidence type="ECO:0000313" key="4">
    <source>
        <dbReference type="EMBL" id="KAF0898433.1"/>
    </source>
</evidence>
<organism evidence="4 5">
    <name type="scientific">Oryza meyeriana var. granulata</name>
    <dbReference type="NCBI Taxonomy" id="110450"/>
    <lineage>
        <taxon>Eukaryota</taxon>
        <taxon>Viridiplantae</taxon>
        <taxon>Streptophyta</taxon>
        <taxon>Embryophyta</taxon>
        <taxon>Tracheophyta</taxon>
        <taxon>Spermatophyta</taxon>
        <taxon>Magnoliopsida</taxon>
        <taxon>Liliopsida</taxon>
        <taxon>Poales</taxon>
        <taxon>Poaceae</taxon>
        <taxon>BOP clade</taxon>
        <taxon>Oryzoideae</taxon>
        <taxon>Oryzeae</taxon>
        <taxon>Oryzinae</taxon>
        <taxon>Oryza</taxon>
        <taxon>Oryza meyeriana</taxon>
    </lineage>
</organism>
<proteinExistence type="predicted"/>
<dbReference type="EMBL" id="SPHZ02000009">
    <property type="protein sequence ID" value="KAF0898433.1"/>
    <property type="molecule type" value="Genomic_DNA"/>
</dbReference>
<comment type="caution">
    <text evidence="4">The sequence shown here is derived from an EMBL/GenBank/DDBJ whole genome shotgun (WGS) entry which is preliminary data.</text>
</comment>
<evidence type="ECO:0000256" key="2">
    <source>
        <dbReference type="ARBA" id="ARBA00023136"/>
    </source>
</evidence>
<gene>
    <name evidence="4" type="ORF">E2562_007269</name>
</gene>